<dbReference type="AlphaFoldDB" id="Q7V2W5"/>
<dbReference type="KEGG" id="pmm:PMM0339"/>
<dbReference type="PANTHER" id="PTHR46313">
    <property type="match status" value="1"/>
</dbReference>
<organism evidence="2 3">
    <name type="scientific">Prochlorococcus marinus subsp. pastoris (strain CCMP1986 / NIES-2087 / MED4)</name>
    <dbReference type="NCBI Taxonomy" id="59919"/>
    <lineage>
        <taxon>Bacteria</taxon>
        <taxon>Bacillati</taxon>
        <taxon>Cyanobacteriota</taxon>
        <taxon>Cyanophyceae</taxon>
        <taxon>Synechococcales</taxon>
        <taxon>Prochlorococcaceae</taxon>
        <taxon>Prochlorococcus</taxon>
    </lineage>
</organism>
<evidence type="ECO:0000313" key="3">
    <source>
        <dbReference type="Proteomes" id="UP000001026"/>
    </source>
</evidence>
<dbReference type="EMBL" id="BX548174">
    <property type="protein sequence ID" value="CAE18798.1"/>
    <property type="molecule type" value="Genomic_DNA"/>
</dbReference>
<dbReference type="InterPro" id="IPR036188">
    <property type="entry name" value="FAD/NAD-bd_sf"/>
</dbReference>
<name>Q7V2W5_PROMP</name>
<sequence length="510" mass="56265">MMNKYDVIIIGSGIGGLCCGSLLALAGKKVLIAEAHSQPGGVAHSFNMRGYKFESGPSLWSGIGKWPTTNPLGQILRLLDEKVELIKYQGWHVNVPEGEFNLEVGQEPFKERIRLLRGEKSVKEWDSFVSGIRPLSQIVSEIPLLSSSPETINFLEIIKLASKFLPNIKSLPKLNGGFGDIVDSHLNDPFLRNWVDLLSFLISGMPMHDTNSAAMATLFDEWFKPASYLEYPKGGSESIVKALVDSFKKNGGELILSSKVEAVNFSKNIASGVTLENGSNFISNFVVMNTDAWTSRKLIPQEFQKKWSPKAKDINKCGSFLHIHLGFDASGLQNLPIHAIHVDNWERGITAERNVAVFSIPSVLDKSMAPKGKHVLHGYTPANEPWEIWKNLKSNELAYKELKEERCSIFLKSLRKIIPDIDNRIEIKLLGTPLTHKKYTNTYCGSYGPALSAAQGLFPGCKTSVRNLLTCGASTFPGIGIPAVSASGAYAAEKIMGKKEYKKLLKTIDL</sequence>
<dbReference type="eggNOG" id="COG1233">
    <property type="taxonomic scope" value="Bacteria"/>
</dbReference>
<accession>Q7V2W5</accession>
<dbReference type="Proteomes" id="UP000001026">
    <property type="component" value="Chromosome"/>
</dbReference>
<dbReference type="PANTHER" id="PTHR46313:SF1">
    <property type="entry name" value="FAD_NAD(P)-BINDING OXIDOREDUCTASE FAMILY PROTEIN"/>
    <property type="match status" value="1"/>
</dbReference>
<reference evidence="2 3" key="1">
    <citation type="journal article" date="2003" name="Nature">
        <title>Genome divergence in two Prochlorococcus ecotypes reflects oceanic niche differentiation.</title>
        <authorList>
            <person name="Rocap G."/>
            <person name="Larimer F.W."/>
            <person name="Lamerdin J.E."/>
            <person name="Malfatti S."/>
            <person name="Chain P."/>
            <person name="Ahlgren N.A."/>
            <person name="Arellano A."/>
            <person name="Coleman M."/>
            <person name="Hauser L."/>
            <person name="Hess W.R."/>
            <person name="Johnson Z.I."/>
            <person name="Land M.L."/>
            <person name="Lindell D."/>
            <person name="Post A.F."/>
            <person name="Regala W."/>
            <person name="Shah M."/>
            <person name="Shaw S.L."/>
            <person name="Steglich C."/>
            <person name="Sullivan M.B."/>
            <person name="Ting C.S."/>
            <person name="Tolonen A."/>
            <person name="Webb E.A."/>
            <person name="Zinser E.R."/>
            <person name="Chisholm S.W."/>
        </authorList>
    </citation>
    <scope>NUCLEOTIDE SEQUENCE [LARGE SCALE GENOMIC DNA]</scope>
    <source>
        <strain evidence="3">CCMP1986 / NIES-2087 / MED4</strain>
    </source>
</reference>
<dbReference type="STRING" id="59919.PMM0339"/>
<feature type="domain" description="Amine oxidase" evidence="1">
    <location>
        <begin position="14"/>
        <end position="496"/>
    </location>
</feature>
<dbReference type="GO" id="GO:0016116">
    <property type="term" value="P:carotenoid metabolic process"/>
    <property type="evidence" value="ECO:0007669"/>
    <property type="project" value="InterPro"/>
</dbReference>
<dbReference type="InterPro" id="IPR045892">
    <property type="entry name" value="CrtISO-like"/>
</dbReference>
<protein>
    <submittedName>
        <fullName evidence="2">Bacterial-type phytoene dehydrogenase</fullName>
    </submittedName>
</protein>
<dbReference type="Gene3D" id="3.50.50.60">
    <property type="entry name" value="FAD/NAD(P)-binding domain"/>
    <property type="match status" value="2"/>
</dbReference>
<dbReference type="GO" id="GO:0016491">
    <property type="term" value="F:oxidoreductase activity"/>
    <property type="evidence" value="ECO:0007669"/>
    <property type="project" value="InterPro"/>
</dbReference>
<dbReference type="HOGENOM" id="CLU_019722_4_0_3"/>
<proteinExistence type="predicted"/>
<dbReference type="InterPro" id="IPR002937">
    <property type="entry name" value="Amino_oxidase"/>
</dbReference>
<dbReference type="SUPFAM" id="SSF51905">
    <property type="entry name" value="FAD/NAD(P)-binding domain"/>
    <property type="match status" value="1"/>
</dbReference>
<evidence type="ECO:0000313" key="2">
    <source>
        <dbReference type="EMBL" id="CAE18798.1"/>
    </source>
</evidence>
<evidence type="ECO:0000259" key="1">
    <source>
        <dbReference type="Pfam" id="PF01593"/>
    </source>
</evidence>
<gene>
    <name evidence="2" type="primary">T8L23.23</name>
    <name evidence="2" type="ordered locus">PMM0339</name>
</gene>
<dbReference type="Pfam" id="PF01593">
    <property type="entry name" value="Amino_oxidase"/>
    <property type="match status" value="1"/>
</dbReference>